<proteinExistence type="predicted"/>
<dbReference type="HOGENOM" id="CLU_756924_0_0_1"/>
<protein>
    <submittedName>
        <fullName evidence="2">Uncharacterized protein</fullName>
    </submittedName>
</protein>
<comment type="caution">
    <text evidence="2">The sequence shown here is derived from an EMBL/GenBank/DDBJ whole genome shotgun (WGS) entry which is preliminary data.</text>
</comment>
<gene>
    <name evidence="2" type="ORF">EV44_g3562</name>
</gene>
<reference evidence="2 3" key="1">
    <citation type="journal article" date="2014" name="BMC Genomics">
        <title>Adaptive genomic structural variation in the grape powdery mildew pathogen, Erysiphe necator.</title>
        <authorList>
            <person name="Jones L."/>
            <person name="Riaz S."/>
            <person name="Morales-Cruz A."/>
            <person name="Amrine K.C."/>
            <person name="McGuire B."/>
            <person name="Gubler W.D."/>
            <person name="Walker M.A."/>
            <person name="Cantu D."/>
        </authorList>
    </citation>
    <scope>NUCLEOTIDE SEQUENCE [LARGE SCALE GENOMIC DNA]</scope>
    <source>
        <strain evidence="3">c</strain>
    </source>
</reference>
<feature type="compositionally biased region" description="Polar residues" evidence="1">
    <location>
        <begin position="172"/>
        <end position="188"/>
    </location>
</feature>
<dbReference type="Proteomes" id="UP000030854">
    <property type="component" value="Unassembled WGS sequence"/>
</dbReference>
<name>A0A0B1P224_UNCNE</name>
<sequence>MSLEDRNKAVRVMSKGAALSHYYTICKENEPRPSVDTICESLKTHFEGSEHKNATLARWNAVSLYKINEVQEDKEDIEKAFWSLVTNLEDLQPMLYNELQNDIYLQDKILTSCSVHPACTMACSQPANSSSELISRLYTSIATWKSQQEHISQQQNNNYITGRVYKGGRNHFPNSNTNNSYGNSRRITNSNNKNQFNNQNPRRKRCFVCDKEECWSTNHSKNEQENTKRRYRERFNRSQNSRRQYITESEFDEENEQYLLFFEGISPEDEKQYNDHSLDYDDDYQAFLNENTSDINTPVTYHTECGNITEPEASLMLQQLLNFSTKHAITKQETIDIVDENQRIDCNQNSLSETFLIQNHYDSNKF</sequence>
<evidence type="ECO:0000313" key="2">
    <source>
        <dbReference type="EMBL" id="KHJ32727.1"/>
    </source>
</evidence>
<accession>A0A0B1P224</accession>
<feature type="region of interest" description="Disordered" evidence="1">
    <location>
        <begin position="168"/>
        <end position="199"/>
    </location>
</feature>
<organism evidence="2 3">
    <name type="scientific">Uncinula necator</name>
    <name type="common">Grape powdery mildew</name>
    <dbReference type="NCBI Taxonomy" id="52586"/>
    <lineage>
        <taxon>Eukaryota</taxon>
        <taxon>Fungi</taxon>
        <taxon>Dikarya</taxon>
        <taxon>Ascomycota</taxon>
        <taxon>Pezizomycotina</taxon>
        <taxon>Leotiomycetes</taxon>
        <taxon>Erysiphales</taxon>
        <taxon>Erysiphaceae</taxon>
        <taxon>Erysiphe</taxon>
    </lineage>
</organism>
<evidence type="ECO:0000313" key="3">
    <source>
        <dbReference type="Proteomes" id="UP000030854"/>
    </source>
</evidence>
<dbReference type="AlphaFoldDB" id="A0A0B1P224"/>
<evidence type="ECO:0000256" key="1">
    <source>
        <dbReference type="SAM" id="MobiDB-lite"/>
    </source>
</evidence>
<keyword evidence="3" id="KW-1185">Reference proteome</keyword>
<feature type="compositionally biased region" description="Low complexity" evidence="1">
    <location>
        <begin position="189"/>
        <end position="199"/>
    </location>
</feature>
<dbReference type="EMBL" id="JNVN01001853">
    <property type="protein sequence ID" value="KHJ32727.1"/>
    <property type="molecule type" value="Genomic_DNA"/>
</dbReference>